<dbReference type="Proteomes" id="UP000285120">
    <property type="component" value="Unassembled WGS sequence"/>
</dbReference>
<keyword evidence="2" id="KW-1133">Transmembrane helix</keyword>
<dbReference type="InterPro" id="IPR009988">
    <property type="entry name" value="DUF1510"/>
</dbReference>
<name>A0A419V3H2_9BACL</name>
<accession>A0A419V3H2</accession>
<evidence type="ECO:0000313" key="4">
    <source>
        <dbReference type="EMBL" id="RKD73075.1"/>
    </source>
</evidence>
<gene>
    <name evidence="4" type="ORF">ATL39_2277</name>
</gene>
<proteinExistence type="predicted"/>
<sequence>MDRNNRGFGEEKRYGMRRKKRMNRLLNAGIAIVAVLILFFSITLLFTGNEEASDEEQNQEQTEEQTTEPAETEQPEEETTAPEEEPDTSESEESSDSQEEAETEPAQEEEANTTEETESSTSTEEQQSTDESAAEEDESAAEQEETEEPASDPAEQGEWEPVGTEQSGSFTPSFDSDGQNWAEMVNALSAATGLSEEEMTIYRLENGGSPTTAVGTVSTSENRSTPYRVEMEFIEGQGWQPTNVEVLSSNPY</sequence>
<dbReference type="Pfam" id="PF07423">
    <property type="entry name" value="DUF1510"/>
    <property type="match status" value="1"/>
</dbReference>
<dbReference type="RefSeq" id="WP_120193456.1">
    <property type="nucleotide sequence ID" value="NZ_RAPK01000009.1"/>
</dbReference>
<comment type="caution">
    <text evidence="4">The sequence shown here is derived from an EMBL/GenBank/DDBJ whole genome shotgun (WGS) entry which is preliminary data.</text>
</comment>
<evidence type="ECO:0000256" key="1">
    <source>
        <dbReference type="SAM" id="MobiDB-lite"/>
    </source>
</evidence>
<feature type="compositionally biased region" description="Low complexity" evidence="1">
    <location>
        <begin position="119"/>
        <end position="131"/>
    </location>
</feature>
<feature type="region of interest" description="Disordered" evidence="1">
    <location>
        <begin position="51"/>
        <end position="178"/>
    </location>
</feature>
<evidence type="ECO:0000256" key="2">
    <source>
        <dbReference type="SAM" id="Phobius"/>
    </source>
</evidence>
<organism evidence="4 5">
    <name type="scientific">Sinobaca qinghaiensis</name>
    <dbReference type="NCBI Taxonomy" id="342944"/>
    <lineage>
        <taxon>Bacteria</taxon>
        <taxon>Bacillati</taxon>
        <taxon>Bacillota</taxon>
        <taxon>Bacilli</taxon>
        <taxon>Bacillales</taxon>
        <taxon>Sporolactobacillaceae</taxon>
        <taxon>Sinobaca</taxon>
    </lineage>
</organism>
<protein>
    <submittedName>
        <fullName evidence="4">Uncharacterized protein DUF1510</fullName>
    </submittedName>
</protein>
<dbReference type="EMBL" id="RAPK01000009">
    <property type="protein sequence ID" value="RKD73075.1"/>
    <property type="molecule type" value="Genomic_DNA"/>
</dbReference>
<feature type="compositionally biased region" description="Acidic residues" evidence="1">
    <location>
        <begin position="132"/>
        <end position="158"/>
    </location>
</feature>
<feature type="transmembrane region" description="Helical" evidence="2">
    <location>
        <begin position="25"/>
        <end position="46"/>
    </location>
</feature>
<dbReference type="OrthoDB" id="2168558at2"/>
<keyword evidence="5" id="KW-1185">Reference proteome</keyword>
<reference evidence="4 5" key="1">
    <citation type="submission" date="2018-09" db="EMBL/GenBank/DDBJ databases">
        <title>Genomic Encyclopedia of Archaeal and Bacterial Type Strains, Phase II (KMG-II): from individual species to whole genera.</title>
        <authorList>
            <person name="Goeker M."/>
        </authorList>
    </citation>
    <scope>NUCLEOTIDE SEQUENCE [LARGE SCALE GENOMIC DNA]</scope>
    <source>
        <strain evidence="4 5">DSM 17008</strain>
    </source>
</reference>
<keyword evidence="2" id="KW-0812">Transmembrane</keyword>
<evidence type="ECO:0000259" key="3">
    <source>
        <dbReference type="Pfam" id="PF07423"/>
    </source>
</evidence>
<feature type="compositionally biased region" description="Polar residues" evidence="1">
    <location>
        <begin position="164"/>
        <end position="178"/>
    </location>
</feature>
<dbReference type="AlphaFoldDB" id="A0A419V3H2"/>
<feature type="compositionally biased region" description="Acidic residues" evidence="1">
    <location>
        <begin position="51"/>
        <end position="118"/>
    </location>
</feature>
<feature type="domain" description="DUF1510" evidence="3">
    <location>
        <begin position="155"/>
        <end position="247"/>
    </location>
</feature>
<evidence type="ECO:0000313" key="5">
    <source>
        <dbReference type="Proteomes" id="UP000285120"/>
    </source>
</evidence>
<keyword evidence="2" id="KW-0472">Membrane</keyword>